<sequence>MFEEIRDQQEADGLDPYAPFEDEDEWGLVKWLVARVGQTAIDEFLKLPITRRLQTSFKSKHLFMKAIDKLPRGTEWNLKMITVEGDLEGPDGKQLTEELELWLRDPVDCIREMMANPAFAGVMSYAPEKVYVDETEAGRRYDEMWTGDWWWEMQGRLPEGAVVTPVILASDKTSLSQFKGDKQAWPVYLTIGNIAKDVRRQLSKHATVLLGYLPVSKLECFSATRRQVEGYRLYHYCMSVMVEPLVKAGTEGVCMMCPDGFVRRLFPILAALVADHPEQCLVACCRENRCPKCTVDWRQRGELVGSPLRTRDTTLENLQKHQRGELTTEEFEDKFGMRAIYQPFWADLPHSDIFESITPDILHQLHKGVFKDHIVNWCTELIGKDELDSRFKSMTDYASLRHFKAGISKVKQWTGTEHKEMEHVFLGAIAGAVNSQVMAAVRGVLDFIYYSQYQSHTSDTLNRMQDALTMFHDNKDVFVELGIREHFNIPKVHSMLHYIHSIKLFGSADGFNTESPERLHIDFAKRAYRASNRRDYVIQMTTWLRRQESIYIQEAYLAWLGYGMDLQAPDTEETDSESDDSDAEVECGTNNDLQVSRYPPTLSNTTLSLQTDIHVRSLDKFVAINESRGYYLPSTCPHPNTPISRLIEKHGASEFMRTLEEWLQARRPNATIRKLYPFDRVDVYKYISLLTPPHPHISDTKRFYKLRVYPEIPGRDARQQPTPAHFDTAVIIENENLYTGSGISGELSYAVVIYLYGLTGHLVGLRIGQVKVIFTPPRHFATTTRPLAYIHWFRPLQAFDTNLSMFRLVRSSRHRAPNAAIVPVDRILRPCHLIPRFGAGAAQPGLTAYNALDTVDEFYLNRYIDFEFFERLN</sequence>
<organism evidence="1 2">
    <name type="scientific">Hygrophoropsis aurantiaca</name>
    <dbReference type="NCBI Taxonomy" id="72124"/>
    <lineage>
        <taxon>Eukaryota</taxon>
        <taxon>Fungi</taxon>
        <taxon>Dikarya</taxon>
        <taxon>Basidiomycota</taxon>
        <taxon>Agaricomycotina</taxon>
        <taxon>Agaricomycetes</taxon>
        <taxon>Agaricomycetidae</taxon>
        <taxon>Boletales</taxon>
        <taxon>Coniophorineae</taxon>
        <taxon>Hygrophoropsidaceae</taxon>
        <taxon>Hygrophoropsis</taxon>
    </lineage>
</organism>
<evidence type="ECO:0000313" key="1">
    <source>
        <dbReference type="EMBL" id="KAH7904150.1"/>
    </source>
</evidence>
<reference evidence="1" key="1">
    <citation type="journal article" date="2021" name="New Phytol.">
        <title>Evolutionary innovations through gain and loss of genes in the ectomycorrhizal Boletales.</title>
        <authorList>
            <person name="Wu G."/>
            <person name="Miyauchi S."/>
            <person name="Morin E."/>
            <person name="Kuo A."/>
            <person name="Drula E."/>
            <person name="Varga T."/>
            <person name="Kohler A."/>
            <person name="Feng B."/>
            <person name="Cao Y."/>
            <person name="Lipzen A."/>
            <person name="Daum C."/>
            <person name="Hundley H."/>
            <person name="Pangilinan J."/>
            <person name="Johnson J."/>
            <person name="Barry K."/>
            <person name="LaButti K."/>
            <person name="Ng V."/>
            <person name="Ahrendt S."/>
            <person name="Min B."/>
            <person name="Choi I.G."/>
            <person name="Park H."/>
            <person name="Plett J.M."/>
            <person name="Magnuson J."/>
            <person name="Spatafora J.W."/>
            <person name="Nagy L.G."/>
            <person name="Henrissat B."/>
            <person name="Grigoriev I.V."/>
            <person name="Yang Z.L."/>
            <person name="Xu J."/>
            <person name="Martin F.M."/>
        </authorList>
    </citation>
    <scope>NUCLEOTIDE SEQUENCE</scope>
    <source>
        <strain evidence="1">ATCC 28755</strain>
    </source>
</reference>
<proteinExistence type="predicted"/>
<protein>
    <submittedName>
        <fullName evidence="1">Uncharacterized protein</fullName>
    </submittedName>
</protein>
<dbReference type="EMBL" id="MU268589">
    <property type="protein sequence ID" value="KAH7904150.1"/>
    <property type="molecule type" value="Genomic_DNA"/>
</dbReference>
<gene>
    <name evidence="1" type="ORF">BJ138DRAFT_1019522</name>
</gene>
<comment type="caution">
    <text evidence="1">The sequence shown here is derived from an EMBL/GenBank/DDBJ whole genome shotgun (WGS) entry which is preliminary data.</text>
</comment>
<keyword evidence="2" id="KW-1185">Reference proteome</keyword>
<dbReference type="Proteomes" id="UP000790377">
    <property type="component" value="Unassembled WGS sequence"/>
</dbReference>
<name>A0ACB7ZSI3_9AGAM</name>
<accession>A0ACB7ZSI3</accession>
<evidence type="ECO:0000313" key="2">
    <source>
        <dbReference type="Proteomes" id="UP000790377"/>
    </source>
</evidence>